<sequence>MFNHFTADETERFPGGQKLKDFGTQQVERFARLKRQRRNKNRPRGGGILPNGRYGPALLFHPSRPPRLWKGRSLRVAAI</sequence>
<dbReference type="RefSeq" id="WP_133358871.1">
    <property type="nucleotide sequence ID" value="NZ_SMUV01000056.1"/>
</dbReference>
<protein>
    <submittedName>
        <fullName evidence="2">Uncharacterized protein</fullName>
    </submittedName>
</protein>
<evidence type="ECO:0000313" key="3">
    <source>
        <dbReference type="Proteomes" id="UP000295301"/>
    </source>
</evidence>
<organism evidence="2 3">
    <name type="scientific">Antarcticimicrobium luteum</name>
    <dbReference type="NCBI Taxonomy" id="2547397"/>
    <lineage>
        <taxon>Bacteria</taxon>
        <taxon>Pseudomonadati</taxon>
        <taxon>Pseudomonadota</taxon>
        <taxon>Alphaproteobacteria</taxon>
        <taxon>Rhodobacterales</taxon>
        <taxon>Paracoccaceae</taxon>
        <taxon>Antarcticimicrobium</taxon>
    </lineage>
</organism>
<accession>A0A4R5VF05</accession>
<dbReference type="Proteomes" id="UP000295301">
    <property type="component" value="Unassembled WGS sequence"/>
</dbReference>
<name>A0A4R5VF05_9RHOB</name>
<proteinExistence type="predicted"/>
<comment type="caution">
    <text evidence="2">The sequence shown here is derived from an EMBL/GenBank/DDBJ whole genome shotgun (WGS) entry which is preliminary data.</text>
</comment>
<feature type="region of interest" description="Disordered" evidence="1">
    <location>
        <begin position="1"/>
        <end position="21"/>
    </location>
</feature>
<feature type="compositionally biased region" description="Basic and acidic residues" evidence="1">
    <location>
        <begin position="1"/>
        <end position="12"/>
    </location>
</feature>
<reference evidence="2 3" key="1">
    <citation type="submission" date="2019-03" db="EMBL/GenBank/DDBJ databases">
        <title>Ruegeria lutea sp. nov., a novel strain, isolated from marine sediment, the Masan Bay, South Korea.</title>
        <authorList>
            <person name="Kim J."/>
            <person name="Kim D.-Y."/>
            <person name="Lee S.-S."/>
        </authorList>
    </citation>
    <scope>NUCLEOTIDE SEQUENCE [LARGE SCALE GENOMIC DNA]</scope>
    <source>
        <strain evidence="2 3">318-1</strain>
    </source>
</reference>
<evidence type="ECO:0000313" key="2">
    <source>
        <dbReference type="EMBL" id="TDK50403.1"/>
    </source>
</evidence>
<dbReference type="AlphaFoldDB" id="A0A4R5VF05"/>
<evidence type="ECO:0000256" key="1">
    <source>
        <dbReference type="SAM" id="MobiDB-lite"/>
    </source>
</evidence>
<gene>
    <name evidence="2" type="ORF">E1832_06205</name>
</gene>
<dbReference type="EMBL" id="SMUV01000056">
    <property type="protein sequence ID" value="TDK50403.1"/>
    <property type="molecule type" value="Genomic_DNA"/>
</dbReference>
<keyword evidence="3" id="KW-1185">Reference proteome</keyword>